<dbReference type="PANTHER" id="PTHR31760:SF0">
    <property type="entry name" value="S-ADENOSYL-L-METHIONINE-DEPENDENT METHYLTRANSFERASES SUPERFAMILY PROTEIN"/>
    <property type="match status" value="1"/>
</dbReference>
<protein>
    <recommendedName>
        <fullName evidence="6">Ribosomal RNA small subunit methyltransferase G</fullName>
        <ecNumber evidence="6">2.1.1.-</ecNumber>
    </recommendedName>
    <alternativeName>
        <fullName evidence="6">16S rRNA 7-methylguanosine methyltransferase</fullName>
        <shortName evidence="6">16S rRNA m7G methyltransferase</shortName>
    </alternativeName>
</protein>
<dbReference type="STRING" id="518766.Rmar_2756"/>
<accession>D0MGR3</accession>
<dbReference type="InterPro" id="IPR029063">
    <property type="entry name" value="SAM-dependent_MTases_sf"/>
</dbReference>
<dbReference type="Pfam" id="PF02527">
    <property type="entry name" value="GidB"/>
    <property type="match status" value="1"/>
</dbReference>
<feature type="binding site" evidence="6">
    <location>
        <position position="152"/>
    </location>
    <ligand>
        <name>S-adenosyl-L-methionine</name>
        <dbReference type="ChEBI" id="CHEBI:59789"/>
    </ligand>
</feature>
<dbReference type="Gene3D" id="3.40.50.150">
    <property type="entry name" value="Vaccinia Virus protein VP39"/>
    <property type="match status" value="1"/>
</dbReference>
<dbReference type="InterPro" id="IPR003682">
    <property type="entry name" value="rRNA_ssu_MeTfrase_G"/>
</dbReference>
<name>D0MGR3_RHOM4</name>
<proteinExistence type="inferred from homology"/>
<evidence type="ECO:0000313" key="7">
    <source>
        <dbReference type="EMBL" id="ACY49626.1"/>
    </source>
</evidence>
<dbReference type="EC" id="2.1.1.-" evidence="6"/>
<evidence type="ECO:0000256" key="3">
    <source>
        <dbReference type="ARBA" id="ARBA00022603"/>
    </source>
</evidence>
<comment type="similarity">
    <text evidence="6">Belongs to the methyltransferase superfamily. RNA methyltransferase RsmG family.</text>
</comment>
<evidence type="ECO:0000256" key="5">
    <source>
        <dbReference type="ARBA" id="ARBA00022691"/>
    </source>
</evidence>
<dbReference type="KEGG" id="rmr:Rmar_2756"/>
<feature type="binding site" evidence="6">
    <location>
        <begin position="139"/>
        <end position="140"/>
    </location>
    <ligand>
        <name>S-adenosyl-L-methionine</name>
        <dbReference type="ChEBI" id="CHEBI:59789"/>
    </ligand>
</feature>
<dbReference type="HAMAP" id="MF_00074">
    <property type="entry name" value="16SrRNA_methyltr_G"/>
    <property type="match status" value="1"/>
</dbReference>
<dbReference type="SUPFAM" id="SSF53335">
    <property type="entry name" value="S-adenosyl-L-methionine-dependent methyltransferases"/>
    <property type="match status" value="1"/>
</dbReference>
<feature type="binding site" evidence="6">
    <location>
        <position position="93"/>
    </location>
    <ligand>
        <name>S-adenosyl-L-methionine</name>
        <dbReference type="ChEBI" id="CHEBI:59789"/>
    </ligand>
</feature>
<evidence type="ECO:0000256" key="1">
    <source>
        <dbReference type="ARBA" id="ARBA00022490"/>
    </source>
</evidence>
<dbReference type="PIRSF" id="PIRSF003078">
    <property type="entry name" value="GidB"/>
    <property type="match status" value="1"/>
</dbReference>
<gene>
    <name evidence="6" type="primary">rsmG</name>
    <name evidence="7" type="ordered locus">Rmar_2756</name>
</gene>
<keyword evidence="2 6" id="KW-0698">rRNA processing</keyword>
<evidence type="ECO:0000313" key="8">
    <source>
        <dbReference type="Proteomes" id="UP000002221"/>
    </source>
</evidence>
<reference evidence="7 8" key="1">
    <citation type="journal article" date="2009" name="Stand. Genomic Sci.">
        <title>Complete genome sequence of Rhodothermus marinus type strain (R-10).</title>
        <authorList>
            <person name="Nolan M."/>
            <person name="Tindall B.J."/>
            <person name="Pomrenke H."/>
            <person name="Lapidus A."/>
            <person name="Copeland A."/>
            <person name="Glavina Del Rio T."/>
            <person name="Lucas S."/>
            <person name="Chen F."/>
            <person name="Tice H."/>
            <person name="Cheng J.F."/>
            <person name="Saunders E."/>
            <person name="Han C."/>
            <person name="Bruce D."/>
            <person name="Goodwin L."/>
            <person name="Chain P."/>
            <person name="Pitluck S."/>
            <person name="Ovchinikova G."/>
            <person name="Pati A."/>
            <person name="Ivanova N."/>
            <person name="Mavromatis K."/>
            <person name="Chen A."/>
            <person name="Palaniappan K."/>
            <person name="Land M."/>
            <person name="Hauser L."/>
            <person name="Chang Y.J."/>
            <person name="Jeffries C.D."/>
            <person name="Brettin T."/>
            <person name="Goker M."/>
            <person name="Bristow J."/>
            <person name="Eisen J.A."/>
            <person name="Markowitz V."/>
            <person name="Hugenholtz P."/>
            <person name="Kyrpides N.C."/>
            <person name="Klenk H.P."/>
            <person name="Detter J.C."/>
        </authorList>
    </citation>
    <scope>NUCLEOTIDE SEQUENCE [LARGE SCALE GENOMIC DNA]</scope>
    <source>
        <strain evidence="8">ATCC 43812 / DSM 4252 / R-10</strain>
    </source>
</reference>
<dbReference type="Proteomes" id="UP000002221">
    <property type="component" value="Chromosome"/>
</dbReference>
<comment type="subcellular location">
    <subcellularLocation>
        <location evidence="6">Cytoplasm</location>
    </subcellularLocation>
</comment>
<dbReference type="GO" id="GO:0070043">
    <property type="term" value="F:rRNA (guanine-N7-)-methyltransferase activity"/>
    <property type="evidence" value="ECO:0007669"/>
    <property type="project" value="UniProtKB-UniRule"/>
</dbReference>
<comment type="caution">
    <text evidence="6">Lacks conserved residue(s) required for the propagation of feature annotation.</text>
</comment>
<evidence type="ECO:0000256" key="6">
    <source>
        <dbReference type="HAMAP-Rule" id="MF_00074"/>
    </source>
</evidence>
<keyword evidence="1 6" id="KW-0963">Cytoplasm</keyword>
<sequence length="239" mass="26846">MFHVKHPARGSMRVSRETPSVSWDPWEQLDPAQREQLEHYARLLQELGRHHNLVSRETLPELHRRHLLHCLALTWRPFPPGSVVVDWGTGGGLPAVPLAIAFPEVTVHAVDAAQKKVLAVRTMARRLGLANLQVHHARAERWEGAAHYSVSRATAPLATLWQWHRRVARPLAASPDAWPPGLLALKGGDLTDELAALERLDPHLHVRLWPLDRLLGDPLFAEKYLVHVAPEPEADASVR</sequence>
<dbReference type="GO" id="GO:0005829">
    <property type="term" value="C:cytosol"/>
    <property type="evidence" value="ECO:0007669"/>
    <property type="project" value="TreeGrafter"/>
</dbReference>
<keyword evidence="5 6" id="KW-0949">S-adenosyl-L-methionine</keyword>
<feature type="binding site" evidence="6">
    <location>
        <position position="88"/>
    </location>
    <ligand>
        <name>S-adenosyl-L-methionine</name>
        <dbReference type="ChEBI" id="CHEBI:59789"/>
    </ligand>
</feature>
<dbReference type="EMBL" id="CP001807">
    <property type="protein sequence ID" value="ACY49626.1"/>
    <property type="molecule type" value="Genomic_DNA"/>
</dbReference>
<comment type="function">
    <text evidence="6">Specifically methylates the N7 position of a guanine in 16S rRNA.</text>
</comment>
<dbReference type="HOGENOM" id="CLU_065341_2_2_10"/>
<dbReference type="eggNOG" id="COG0357">
    <property type="taxonomic scope" value="Bacteria"/>
</dbReference>
<evidence type="ECO:0000256" key="4">
    <source>
        <dbReference type="ARBA" id="ARBA00022679"/>
    </source>
</evidence>
<keyword evidence="4 6" id="KW-0808">Transferase</keyword>
<keyword evidence="3 6" id="KW-0489">Methyltransferase</keyword>
<dbReference type="AlphaFoldDB" id="D0MGR3"/>
<keyword evidence="8" id="KW-1185">Reference proteome</keyword>
<dbReference type="PANTHER" id="PTHR31760">
    <property type="entry name" value="S-ADENOSYL-L-METHIONINE-DEPENDENT METHYLTRANSFERASES SUPERFAMILY PROTEIN"/>
    <property type="match status" value="1"/>
</dbReference>
<organism evidence="7 8">
    <name type="scientific">Rhodothermus marinus (strain ATCC 43812 / DSM 4252 / R-10)</name>
    <name type="common">Rhodothermus obamensis</name>
    <dbReference type="NCBI Taxonomy" id="518766"/>
    <lineage>
        <taxon>Bacteria</taxon>
        <taxon>Pseudomonadati</taxon>
        <taxon>Rhodothermota</taxon>
        <taxon>Rhodothermia</taxon>
        <taxon>Rhodothermales</taxon>
        <taxon>Rhodothermaceae</taxon>
        <taxon>Rhodothermus</taxon>
    </lineage>
</organism>
<evidence type="ECO:0000256" key="2">
    <source>
        <dbReference type="ARBA" id="ARBA00022552"/>
    </source>
</evidence>